<accession>A0ABU6SJ44</accession>
<name>A0ABU6SJ44_9FABA</name>
<reference evidence="1 2" key="1">
    <citation type="journal article" date="2023" name="Plants (Basel)">
        <title>Bridging the Gap: Combining Genomics and Transcriptomics Approaches to Understand Stylosanthes scabra, an Orphan Legume from the Brazilian Caatinga.</title>
        <authorList>
            <person name="Ferreira-Neto J.R.C."/>
            <person name="da Silva M.D."/>
            <person name="Binneck E."/>
            <person name="de Melo N.F."/>
            <person name="da Silva R.H."/>
            <person name="de Melo A.L.T.M."/>
            <person name="Pandolfi V."/>
            <person name="Bustamante F.O."/>
            <person name="Brasileiro-Vidal A.C."/>
            <person name="Benko-Iseppon A.M."/>
        </authorList>
    </citation>
    <scope>NUCLEOTIDE SEQUENCE [LARGE SCALE GENOMIC DNA]</scope>
    <source>
        <tissue evidence="1">Leaves</tissue>
    </source>
</reference>
<evidence type="ECO:0000313" key="2">
    <source>
        <dbReference type="Proteomes" id="UP001341840"/>
    </source>
</evidence>
<protein>
    <submittedName>
        <fullName evidence="1">Uncharacterized protein</fullName>
    </submittedName>
</protein>
<dbReference type="Proteomes" id="UP001341840">
    <property type="component" value="Unassembled WGS sequence"/>
</dbReference>
<dbReference type="EMBL" id="JASCZI010060860">
    <property type="protein sequence ID" value="MED6136435.1"/>
    <property type="molecule type" value="Genomic_DNA"/>
</dbReference>
<comment type="caution">
    <text evidence="1">The sequence shown here is derived from an EMBL/GenBank/DDBJ whole genome shotgun (WGS) entry which is preliminary data.</text>
</comment>
<organism evidence="1 2">
    <name type="scientific">Stylosanthes scabra</name>
    <dbReference type="NCBI Taxonomy" id="79078"/>
    <lineage>
        <taxon>Eukaryota</taxon>
        <taxon>Viridiplantae</taxon>
        <taxon>Streptophyta</taxon>
        <taxon>Embryophyta</taxon>
        <taxon>Tracheophyta</taxon>
        <taxon>Spermatophyta</taxon>
        <taxon>Magnoliopsida</taxon>
        <taxon>eudicotyledons</taxon>
        <taxon>Gunneridae</taxon>
        <taxon>Pentapetalae</taxon>
        <taxon>rosids</taxon>
        <taxon>fabids</taxon>
        <taxon>Fabales</taxon>
        <taxon>Fabaceae</taxon>
        <taxon>Papilionoideae</taxon>
        <taxon>50 kb inversion clade</taxon>
        <taxon>dalbergioids sensu lato</taxon>
        <taxon>Dalbergieae</taxon>
        <taxon>Pterocarpus clade</taxon>
        <taxon>Stylosanthes</taxon>
    </lineage>
</organism>
<evidence type="ECO:0000313" key="1">
    <source>
        <dbReference type="EMBL" id="MED6136435.1"/>
    </source>
</evidence>
<sequence length="105" mass="12118">MWVFTEEEHVHFEGTGFIFPVTISTVSVYGASELLTVRELESDSYRSEPLFFSLFLGLRVLVLVKGDSIRNLLSLRGKQITTLYWQAEHAFFQFSVFGVSWKAYL</sequence>
<proteinExistence type="predicted"/>
<gene>
    <name evidence="1" type="ORF">PIB30_056129</name>
</gene>
<keyword evidence="2" id="KW-1185">Reference proteome</keyword>